<protein>
    <recommendedName>
        <fullName evidence="8">Sphingolipid delta(4)-desaturase DES1-like</fullName>
        <ecNumber evidence="8">1.14.19.17</ecNumber>
    </recommendedName>
</protein>
<dbReference type="Pfam" id="PF00487">
    <property type="entry name" value="FA_desaturase"/>
    <property type="match status" value="1"/>
</dbReference>
<evidence type="ECO:0000259" key="10">
    <source>
        <dbReference type="SMART" id="SM01269"/>
    </source>
</evidence>
<dbReference type="EC" id="1.14.19.17" evidence="8"/>
<evidence type="ECO:0000256" key="9">
    <source>
        <dbReference type="SAM" id="Phobius"/>
    </source>
</evidence>
<keyword evidence="7 8" id="KW-0472">Membrane</keyword>
<dbReference type="PANTHER" id="PTHR12879:SF8">
    <property type="entry name" value="SPHINGOLIPID DELTA(4)-DESATURASE DES1"/>
    <property type="match status" value="1"/>
</dbReference>
<accession>A0A061R2W2</accession>
<dbReference type="GO" id="GO:0005789">
    <property type="term" value="C:endoplasmic reticulum membrane"/>
    <property type="evidence" value="ECO:0007669"/>
    <property type="project" value="UniProtKB-SubCell"/>
</dbReference>
<dbReference type="InterPro" id="IPR005804">
    <property type="entry name" value="FA_desaturase_dom"/>
</dbReference>
<dbReference type="EMBL" id="GBEZ01021702">
    <property type="protein sequence ID" value="JAC65069.1"/>
    <property type="molecule type" value="Transcribed_RNA"/>
</dbReference>
<comment type="function">
    <text evidence="8">Sphingolipid-delta-4-desaturase required for the biosynthesis of delta-4-unsaturated sphingolipids and derivatives.</text>
</comment>
<evidence type="ECO:0000313" key="12">
    <source>
        <dbReference type="EMBL" id="JAC67626.1"/>
    </source>
</evidence>
<evidence type="ECO:0000313" key="11">
    <source>
        <dbReference type="EMBL" id="JAC65069.1"/>
    </source>
</evidence>
<dbReference type="GO" id="GO:0046513">
    <property type="term" value="P:ceramide biosynthetic process"/>
    <property type="evidence" value="ECO:0007669"/>
    <property type="project" value="TreeGrafter"/>
</dbReference>
<comment type="similarity">
    <text evidence="2 8">Belongs to the fatty acid desaturase type 1 family. DEGS subfamily.</text>
</comment>
<gene>
    <name evidence="11" type="primary">DEGS</name>
    <name evidence="12" type="ORF">TSPGSL018_10662</name>
    <name evidence="11" type="ORF">TSPGSL018_16891</name>
    <name evidence="14" type="ORF">TSPGSL018_22813</name>
    <name evidence="13" type="ORF">TSPGSL018_31043</name>
</gene>
<evidence type="ECO:0000256" key="3">
    <source>
        <dbReference type="ARBA" id="ARBA00022692"/>
    </source>
</evidence>
<keyword evidence="3 9" id="KW-0812">Transmembrane</keyword>
<keyword evidence="5 8" id="KW-0560">Oxidoreductase</keyword>
<keyword evidence="6 8" id="KW-0443">Lipid metabolism</keyword>
<evidence type="ECO:0000256" key="1">
    <source>
        <dbReference type="ARBA" id="ARBA00004141"/>
    </source>
</evidence>
<dbReference type="GO" id="GO:0042284">
    <property type="term" value="F:sphingolipid delta-4 desaturase activity"/>
    <property type="evidence" value="ECO:0007669"/>
    <property type="project" value="UniProtKB-UniRule"/>
</dbReference>
<name>A0A061R2W2_9CHLO</name>
<evidence type="ECO:0000256" key="4">
    <source>
        <dbReference type="ARBA" id="ARBA00022989"/>
    </source>
</evidence>
<evidence type="ECO:0000256" key="8">
    <source>
        <dbReference type="PIRNR" id="PIRNR017228"/>
    </source>
</evidence>
<sequence>MGFRKDFVWTDDWEIHAARRREMLEKYGPQIKQLYGSNVWTAVEVAFVVSVAIGLAWISREWDLLKLTALGYFAGAFCNHNLFLAVHELSHNLAFQKPVYNKLTMILANLPIGIPFAMKFQKYHRDHHTGLGVDGIDMDVPSKTEGDVVTNRALKLVWVLLQLAFYAFRPVILNPLPLTGWDVVNIIACVTFDAAVFWLMGWKALFYLVASSFLGGGLHPMAGHFIAEHYTFDPRQETYSYYGPLNLITYCVGYHNEHHDFPRIPWTRLHKLHEIAPEYYDSLHHHTSWSRVIFDYVASSMGPFCRMKRLPSTKPAAFDGPKKAQ</sequence>
<feature type="transmembrane region" description="Helical" evidence="9">
    <location>
        <begin position="39"/>
        <end position="58"/>
    </location>
</feature>
<keyword evidence="4 9" id="KW-1133">Transmembrane helix</keyword>
<proteinExistence type="inferred from homology"/>
<dbReference type="EMBL" id="GBEZ01013428">
    <property type="protein sequence ID" value="JAC72557.1"/>
    <property type="molecule type" value="Transcribed_RNA"/>
</dbReference>
<keyword evidence="8" id="KW-0256">Endoplasmic reticulum</keyword>
<feature type="domain" description="Sphingolipid delta4-desaturase N-terminal" evidence="10">
    <location>
        <begin position="2"/>
        <end position="41"/>
    </location>
</feature>
<dbReference type="InterPro" id="IPR011388">
    <property type="entry name" value="DES1/DES2"/>
</dbReference>
<dbReference type="CDD" id="cd03508">
    <property type="entry name" value="Delta4-sphingolipid-FADS-like"/>
    <property type="match status" value="1"/>
</dbReference>
<dbReference type="EMBL" id="GBEZ01010107">
    <property type="protein sequence ID" value="JAC75539.1"/>
    <property type="molecule type" value="Transcribed_RNA"/>
</dbReference>
<feature type="transmembrane region" description="Helical" evidence="9">
    <location>
        <begin position="153"/>
        <end position="172"/>
    </location>
</feature>
<dbReference type="AlphaFoldDB" id="A0A061R2W2"/>
<dbReference type="InterPro" id="IPR013866">
    <property type="entry name" value="Sphingolipid_d4-desaturase_N"/>
</dbReference>
<evidence type="ECO:0000256" key="7">
    <source>
        <dbReference type="ARBA" id="ARBA00023136"/>
    </source>
</evidence>
<feature type="transmembrane region" description="Helical" evidence="9">
    <location>
        <begin position="178"/>
        <end position="198"/>
    </location>
</feature>
<evidence type="ECO:0000313" key="13">
    <source>
        <dbReference type="EMBL" id="JAC72557.1"/>
    </source>
</evidence>
<evidence type="ECO:0000256" key="5">
    <source>
        <dbReference type="ARBA" id="ARBA00023002"/>
    </source>
</evidence>
<dbReference type="PIRSF" id="PIRSF017228">
    <property type="entry name" value="Sphnglp_dlt4_des"/>
    <property type="match status" value="1"/>
</dbReference>
<dbReference type="PANTHER" id="PTHR12879">
    <property type="entry name" value="SPHINGOLIPID DELTA 4 DESATURASE/C-4 HYDROXYLASE PROTEIN DES2"/>
    <property type="match status" value="1"/>
</dbReference>
<organism evidence="11">
    <name type="scientific">Tetraselmis sp. GSL018</name>
    <dbReference type="NCBI Taxonomy" id="582737"/>
    <lineage>
        <taxon>Eukaryota</taxon>
        <taxon>Viridiplantae</taxon>
        <taxon>Chlorophyta</taxon>
        <taxon>core chlorophytes</taxon>
        <taxon>Chlorodendrophyceae</taxon>
        <taxon>Chlorodendrales</taxon>
        <taxon>Chlorodendraceae</taxon>
        <taxon>Tetraselmis</taxon>
    </lineage>
</organism>
<dbReference type="SMART" id="SM01269">
    <property type="entry name" value="Lipid_DES"/>
    <property type="match status" value="1"/>
</dbReference>
<dbReference type="EMBL" id="GBEZ01018856">
    <property type="protein sequence ID" value="JAC67626.1"/>
    <property type="molecule type" value="Transcribed_RNA"/>
</dbReference>
<comment type="subcellular location">
    <subcellularLocation>
        <location evidence="8">Endoplasmic reticulum membrane</location>
    </subcellularLocation>
    <subcellularLocation>
        <location evidence="1">Membrane</location>
        <topology evidence="1">Multi-pass membrane protein</topology>
    </subcellularLocation>
</comment>
<dbReference type="Pfam" id="PF08557">
    <property type="entry name" value="Lipid_DES"/>
    <property type="match status" value="1"/>
</dbReference>
<evidence type="ECO:0000256" key="6">
    <source>
        <dbReference type="ARBA" id="ARBA00023098"/>
    </source>
</evidence>
<evidence type="ECO:0000313" key="14">
    <source>
        <dbReference type="EMBL" id="JAC75539.1"/>
    </source>
</evidence>
<feature type="transmembrane region" description="Helical" evidence="9">
    <location>
        <begin position="205"/>
        <end position="227"/>
    </location>
</feature>
<comment type="catalytic activity">
    <reaction evidence="8">
        <text>an N-acylsphinganine + 2 Fe(II)-[cytochrome b5] + O2 + 2 H(+) = an N-acylsphing-4-enine + 2 Fe(III)-[cytochrome b5] + 2 H2O</text>
        <dbReference type="Rhea" id="RHEA:46544"/>
        <dbReference type="Rhea" id="RHEA-COMP:10438"/>
        <dbReference type="Rhea" id="RHEA-COMP:10439"/>
        <dbReference type="ChEBI" id="CHEBI:15377"/>
        <dbReference type="ChEBI" id="CHEBI:15378"/>
        <dbReference type="ChEBI" id="CHEBI:15379"/>
        <dbReference type="ChEBI" id="CHEBI:29033"/>
        <dbReference type="ChEBI" id="CHEBI:29034"/>
        <dbReference type="ChEBI" id="CHEBI:31488"/>
        <dbReference type="ChEBI" id="CHEBI:52639"/>
        <dbReference type="EC" id="1.14.19.17"/>
    </reaction>
</comment>
<reference evidence="11" key="1">
    <citation type="submission" date="2014-05" db="EMBL/GenBank/DDBJ databases">
        <title>The transcriptome of the halophilic microalga Tetraselmis sp. GSL018 isolated from the Great Salt Lake, Utah.</title>
        <authorList>
            <person name="Jinkerson R.E."/>
            <person name="D'Adamo S."/>
            <person name="Posewitz M.C."/>
        </authorList>
    </citation>
    <scope>NUCLEOTIDE SEQUENCE</scope>
    <source>
        <strain evidence="11">GSL018</strain>
    </source>
</reference>
<feature type="transmembrane region" description="Helical" evidence="9">
    <location>
        <begin position="70"/>
        <end position="87"/>
    </location>
</feature>
<evidence type="ECO:0000256" key="2">
    <source>
        <dbReference type="ARBA" id="ARBA00006146"/>
    </source>
</evidence>